<dbReference type="InParanoid" id="G2YAF0"/>
<evidence type="ECO:0000313" key="2">
    <source>
        <dbReference type="Proteomes" id="UP000008177"/>
    </source>
</evidence>
<proteinExistence type="predicted"/>
<gene>
    <name evidence="1" type="ORF">BofuT4_uP104070.1</name>
</gene>
<protein>
    <submittedName>
        <fullName evidence="1">Uncharacterized protein</fullName>
    </submittedName>
</protein>
<dbReference type="EMBL" id="FQ790304">
    <property type="protein sequence ID" value="CCD34191.1"/>
    <property type="molecule type" value="Genomic_DNA"/>
</dbReference>
<organism evidence="1 2">
    <name type="scientific">Botryotinia fuckeliana (strain T4)</name>
    <name type="common">Noble rot fungus</name>
    <name type="synonym">Botrytis cinerea</name>
    <dbReference type="NCBI Taxonomy" id="999810"/>
    <lineage>
        <taxon>Eukaryota</taxon>
        <taxon>Fungi</taxon>
        <taxon>Dikarya</taxon>
        <taxon>Ascomycota</taxon>
        <taxon>Pezizomycotina</taxon>
        <taxon>Leotiomycetes</taxon>
        <taxon>Helotiales</taxon>
        <taxon>Sclerotiniaceae</taxon>
        <taxon>Botrytis</taxon>
    </lineage>
</organism>
<accession>G2YAF0</accession>
<reference evidence="2" key="1">
    <citation type="journal article" date="2011" name="PLoS Genet.">
        <title>Genomic analysis of the necrotrophic fungal pathogens Sclerotinia sclerotiorum and Botrytis cinerea.</title>
        <authorList>
            <person name="Amselem J."/>
            <person name="Cuomo C.A."/>
            <person name="van Kan J.A."/>
            <person name="Viaud M."/>
            <person name="Benito E.P."/>
            <person name="Couloux A."/>
            <person name="Coutinho P.M."/>
            <person name="de Vries R.P."/>
            <person name="Dyer P.S."/>
            <person name="Fillinger S."/>
            <person name="Fournier E."/>
            <person name="Gout L."/>
            <person name="Hahn M."/>
            <person name="Kohn L."/>
            <person name="Lapalu N."/>
            <person name="Plummer K.M."/>
            <person name="Pradier J.M."/>
            <person name="Quevillon E."/>
            <person name="Sharon A."/>
            <person name="Simon A."/>
            <person name="ten Have A."/>
            <person name="Tudzynski B."/>
            <person name="Tudzynski P."/>
            <person name="Wincker P."/>
            <person name="Andrew M."/>
            <person name="Anthouard V."/>
            <person name="Beever R.E."/>
            <person name="Beffa R."/>
            <person name="Benoit I."/>
            <person name="Bouzid O."/>
            <person name="Brault B."/>
            <person name="Chen Z."/>
            <person name="Choquer M."/>
            <person name="Collemare J."/>
            <person name="Cotton P."/>
            <person name="Danchin E.G."/>
            <person name="Da Silva C."/>
            <person name="Gautier A."/>
            <person name="Giraud C."/>
            <person name="Giraud T."/>
            <person name="Gonzalez C."/>
            <person name="Grossetete S."/>
            <person name="Guldener U."/>
            <person name="Henrissat B."/>
            <person name="Howlett B.J."/>
            <person name="Kodira C."/>
            <person name="Kretschmer M."/>
            <person name="Lappartient A."/>
            <person name="Leroch M."/>
            <person name="Levis C."/>
            <person name="Mauceli E."/>
            <person name="Neuveglise C."/>
            <person name="Oeser B."/>
            <person name="Pearson M."/>
            <person name="Poulain J."/>
            <person name="Poussereau N."/>
            <person name="Quesneville H."/>
            <person name="Rascle C."/>
            <person name="Schumacher J."/>
            <person name="Segurens B."/>
            <person name="Sexton A."/>
            <person name="Silva E."/>
            <person name="Sirven C."/>
            <person name="Soanes D.M."/>
            <person name="Talbot N.J."/>
            <person name="Templeton M."/>
            <person name="Yandava C."/>
            <person name="Yarden O."/>
            <person name="Zeng Q."/>
            <person name="Rollins J.A."/>
            <person name="Lebrun M.H."/>
            <person name="Dickman M."/>
        </authorList>
    </citation>
    <scope>NUCLEOTIDE SEQUENCE [LARGE SCALE GENOMIC DNA]</scope>
    <source>
        <strain evidence="2">T4</strain>
    </source>
</reference>
<sequence>MDTRVSDKGVRQKPMLFNVPQPPHIALVVSFLAIGGRLSPLPEDNFRVSKDCNQVSFAAIP</sequence>
<dbReference type="AlphaFoldDB" id="G2YAF0"/>
<dbReference type="Proteomes" id="UP000008177">
    <property type="component" value="Unplaced contigs"/>
</dbReference>
<evidence type="ECO:0000313" key="1">
    <source>
        <dbReference type="EMBL" id="CCD34191.1"/>
    </source>
</evidence>
<name>G2YAF0_BOTF4</name>
<dbReference type="HOGENOM" id="CLU_2922369_0_0_1"/>